<organism evidence="2 3">
    <name type="scientific">Cedecea neteri</name>
    <dbReference type="NCBI Taxonomy" id="158822"/>
    <lineage>
        <taxon>Bacteria</taxon>
        <taxon>Pseudomonadati</taxon>
        <taxon>Pseudomonadota</taxon>
        <taxon>Gammaproteobacteria</taxon>
        <taxon>Enterobacterales</taxon>
        <taxon>Enterobacteriaceae</taxon>
        <taxon>Cedecea</taxon>
    </lineage>
</organism>
<keyword evidence="1" id="KW-1133">Transmembrane helix</keyword>
<feature type="transmembrane region" description="Helical" evidence="1">
    <location>
        <begin position="28"/>
        <end position="48"/>
    </location>
</feature>
<evidence type="ECO:0000313" key="2">
    <source>
        <dbReference type="EMBL" id="SQA99299.1"/>
    </source>
</evidence>
<name>A0A2X2VCH7_9ENTR</name>
<dbReference type="AlphaFoldDB" id="A0A2X2VCH7"/>
<gene>
    <name evidence="2" type="ORF">NCTC12120_03216</name>
</gene>
<feature type="transmembrane region" description="Helical" evidence="1">
    <location>
        <begin position="6"/>
        <end position="23"/>
    </location>
</feature>
<dbReference type="EMBL" id="UAVU01000003">
    <property type="protein sequence ID" value="SQA99299.1"/>
    <property type="molecule type" value="Genomic_DNA"/>
</dbReference>
<keyword evidence="1" id="KW-0472">Membrane</keyword>
<keyword evidence="1" id="KW-0812">Transmembrane</keyword>
<evidence type="ECO:0000256" key="1">
    <source>
        <dbReference type="SAM" id="Phobius"/>
    </source>
</evidence>
<dbReference type="Proteomes" id="UP000251197">
    <property type="component" value="Unassembled WGS sequence"/>
</dbReference>
<accession>A0A2X2VCH7</accession>
<sequence>MNWTHVIIAGYVGAVIAAAVAVFRKKGWVGKAGAAVIALVAIMAWNIFDVKYLIPPRSGRTGASGA</sequence>
<protein>
    <submittedName>
        <fullName evidence="2">Uncharacterized protein</fullName>
    </submittedName>
</protein>
<reference evidence="2 3" key="1">
    <citation type="submission" date="2018-06" db="EMBL/GenBank/DDBJ databases">
        <authorList>
            <consortium name="Pathogen Informatics"/>
            <person name="Doyle S."/>
        </authorList>
    </citation>
    <scope>NUCLEOTIDE SEQUENCE [LARGE SCALE GENOMIC DNA]</scope>
    <source>
        <strain evidence="2 3">NCTC12120</strain>
    </source>
</reference>
<proteinExistence type="predicted"/>
<evidence type="ECO:0000313" key="3">
    <source>
        <dbReference type="Proteomes" id="UP000251197"/>
    </source>
</evidence>